<accession>A0ABX2XZM9</accession>
<dbReference type="SMART" id="SM00304">
    <property type="entry name" value="HAMP"/>
    <property type="match status" value="1"/>
</dbReference>
<dbReference type="InterPro" id="IPR050428">
    <property type="entry name" value="TCS_sensor_his_kinase"/>
</dbReference>
<dbReference type="SUPFAM" id="SSF47384">
    <property type="entry name" value="Homodimeric domain of signal transducing histidine kinase"/>
    <property type="match status" value="1"/>
</dbReference>
<keyword evidence="6" id="KW-0812">Transmembrane</keyword>
<dbReference type="InterPro" id="IPR036097">
    <property type="entry name" value="HisK_dim/P_sf"/>
</dbReference>
<comment type="subcellular location">
    <subcellularLocation>
        <location evidence="2">Cell membrane</location>
    </subcellularLocation>
</comment>
<evidence type="ECO:0000256" key="1">
    <source>
        <dbReference type="ARBA" id="ARBA00000085"/>
    </source>
</evidence>
<evidence type="ECO:0000313" key="14">
    <source>
        <dbReference type="EMBL" id="OCI29763.1"/>
    </source>
</evidence>
<dbReference type="InterPro" id="IPR036890">
    <property type="entry name" value="HATPase_C_sf"/>
</dbReference>
<keyword evidence="9" id="KW-0902">Two-component regulatory system</keyword>
<dbReference type="Pfam" id="PF00512">
    <property type="entry name" value="HisKA"/>
    <property type="match status" value="1"/>
</dbReference>
<keyword evidence="5 14" id="KW-0808">Transferase</keyword>
<evidence type="ECO:0000256" key="10">
    <source>
        <dbReference type="ARBA" id="ARBA00023136"/>
    </source>
</evidence>
<evidence type="ECO:0000256" key="4">
    <source>
        <dbReference type="ARBA" id="ARBA00022553"/>
    </source>
</evidence>
<evidence type="ECO:0000259" key="13">
    <source>
        <dbReference type="PROSITE" id="PS50885"/>
    </source>
</evidence>
<keyword evidence="4" id="KW-0597">Phosphoprotein</keyword>
<gene>
    <name evidence="14" type="primary">tcrY_4</name>
    <name evidence="14" type="ORF">OERS_35420</name>
</gene>
<keyword evidence="7 14" id="KW-0418">Kinase</keyword>
<dbReference type="CDD" id="cd00082">
    <property type="entry name" value="HisKA"/>
    <property type="match status" value="1"/>
</dbReference>
<sequence>MTSPRASRTARPRTLRRQLVVVLVAILLVLGVALAASSTLALRQSLVGRLDQELVQASQRAERGPFDRFGADAPPPDGAAGTTGTGDDGSTGSGATGSPEGADGSTSGATAPADPGATSGGSAEDPGAGTLPGEAPSSGTGNQSPLPPGQGAGTINVVYEDGAVRFAGYIDASGTLQQLTDEQVADLATVPADDRPHTVEVSDLGSFRAVATTTQRGEPSITAMSTAGVTETLEGYLLVEAGLVAAGIVLASVLGTWLVRRSLRPLDSLADAAVHVSELPLDRGEVEEIPRVDEQFTDERTEVGQVGAALNRMLDHVEASLTARHESETQVRQFVADASHELRTPLASIRGYSELVRRSPDQVPPDTLRALDRIESEAVRMGDLVEDLLLLARLDAGRPLDREPVDLAALAIDAVADAHAASRDHVWELDLPLAGGEGPVIEGDQDSAEGDRPRAEGDTLTLDGDGILAEGDALWADGDDSFDVPDVTVVGDEARLRQVFTNLLGNARVHTPPGTRVVVGIRPDGEDHVVLTVTDDGPGIPPTLLPSLFQRFSRGDSARNRVGGSTGLGLAIAQAVVQAHGGDISVRDATATDLARTSATGPQADDSGRAPASGTTFEVRLPRG</sequence>
<dbReference type="Pfam" id="PF00672">
    <property type="entry name" value="HAMP"/>
    <property type="match status" value="1"/>
</dbReference>
<feature type="domain" description="HAMP" evidence="13">
    <location>
        <begin position="260"/>
        <end position="322"/>
    </location>
</feature>
<dbReference type="PROSITE" id="PS50109">
    <property type="entry name" value="HIS_KIN"/>
    <property type="match status" value="1"/>
</dbReference>
<reference evidence="14 15" key="1">
    <citation type="submission" date="2016-06" db="EMBL/GenBank/DDBJ databases">
        <title>Genome sequence of Oerskovia enterophila DSM 43852.</title>
        <authorList>
            <person name="Poehlein A."/>
            <person name="Jag V."/>
            <person name="Bengelsdorf F.R."/>
            <person name="Daniel R."/>
            <person name="Duerre P."/>
        </authorList>
    </citation>
    <scope>NUCLEOTIDE SEQUENCE [LARGE SCALE GENOMIC DNA]</scope>
    <source>
        <strain evidence="14 15">DSM 43852</strain>
    </source>
</reference>
<dbReference type="Proteomes" id="UP000093412">
    <property type="component" value="Unassembled WGS sequence"/>
</dbReference>
<dbReference type="InterPro" id="IPR003661">
    <property type="entry name" value="HisK_dim/P_dom"/>
</dbReference>
<dbReference type="Gene3D" id="1.10.287.130">
    <property type="match status" value="1"/>
</dbReference>
<evidence type="ECO:0000256" key="5">
    <source>
        <dbReference type="ARBA" id="ARBA00022679"/>
    </source>
</evidence>
<evidence type="ECO:0000256" key="2">
    <source>
        <dbReference type="ARBA" id="ARBA00004236"/>
    </source>
</evidence>
<dbReference type="CDD" id="cd00075">
    <property type="entry name" value="HATPase"/>
    <property type="match status" value="1"/>
</dbReference>
<dbReference type="PRINTS" id="PR00344">
    <property type="entry name" value="BCTRLSENSOR"/>
</dbReference>
<dbReference type="SMART" id="SM00388">
    <property type="entry name" value="HisKA"/>
    <property type="match status" value="1"/>
</dbReference>
<dbReference type="InterPro" id="IPR005467">
    <property type="entry name" value="His_kinase_dom"/>
</dbReference>
<dbReference type="CDD" id="cd06225">
    <property type="entry name" value="HAMP"/>
    <property type="match status" value="1"/>
</dbReference>
<feature type="compositionally biased region" description="Basic and acidic residues" evidence="11">
    <location>
        <begin position="60"/>
        <end position="70"/>
    </location>
</feature>
<dbReference type="Gene3D" id="3.30.565.10">
    <property type="entry name" value="Histidine kinase-like ATPase, C-terminal domain"/>
    <property type="match status" value="1"/>
</dbReference>
<name>A0ABX2XZM9_9CELL</name>
<feature type="domain" description="Histidine kinase" evidence="12">
    <location>
        <begin position="337"/>
        <end position="624"/>
    </location>
</feature>
<evidence type="ECO:0000256" key="9">
    <source>
        <dbReference type="ARBA" id="ARBA00023012"/>
    </source>
</evidence>
<dbReference type="PANTHER" id="PTHR45436:SF5">
    <property type="entry name" value="SENSOR HISTIDINE KINASE TRCS"/>
    <property type="match status" value="1"/>
</dbReference>
<dbReference type="InterPro" id="IPR003660">
    <property type="entry name" value="HAMP_dom"/>
</dbReference>
<dbReference type="PANTHER" id="PTHR45436">
    <property type="entry name" value="SENSOR HISTIDINE KINASE YKOH"/>
    <property type="match status" value="1"/>
</dbReference>
<keyword evidence="15" id="KW-1185">Reference proteome</keyword>
<feature type="compositionally biased region" description="Gly residues" evidence="11">
    <location>
        <begin position="81"/>
        <end position="95"/>
    </location>
</feature>
<comment type="caution">
    <text evidence="14">The sequence shown here is derived from an EMBL/GenBank/DDBJ whole genome shotgun (WGS) entry which is preliminary data.</text>
</comment>
<feature type="region of interest" description="Disordered" evidence="11">
    <location>
        <begin position="595"/>
        <end position="624"/>
    </location>
</feature>
<comment type="catalytic activity">
    <reaction evidence="1">
        <text>ATP + protein L-histidine = ADP + protein N-phospho-L-histidine.</text>
        <dbReference type="EC" id="2.7.13.3"/>
    </reaction>
</comment>
<dbReference type="EMBL" id="MAQA01000058">
    <property type="protein sequence ID" value="OCI29763.1"/>
    <property type="molecule type" value="Genomic_DNA"/>
</dbReference>
<dbReference type="PROSITE" id="PS50885">
    <property type="entry name" value="HAMP"/>
    <property type="match status" value="1"/>
</dbReference>
<dbReference type="EC" id="2.7.13.3" evidence="3"/>
<evidence type="ECO:0000313" key="15">
    <source>
        <dbReference type="Proteomes" id="UP000093412"/>
    </source>
</evidence>
<proteinExistence type="predicted"/>
<evidence type="ECO:0000256" key="3">
    <source>
        <dbReference type="ARBA" id="ARBA00012438"/>
    </source>
</evidence>
<dbReference type="GO" id="GO:0004673">
    <property type="term" value="F:protein histidine kinase activity"/>
    <property type="evidence" value="ECO:0007669"/>
    <property type="project" value="UniProtKB-EC"/>
</dbReference>
<organism evidence="14 15">
    <name type="scientific">Oerskovia enterophila</name>
    <dbReference type="NCBI Taxonomy" id="43678"/>
    <lineage>
        <taxon>Bacteria</taxon>
        <taxon>Bacillati</taxon>
        <taxon>Actinomycetota</taxon>
        <taxon>Actinomycetes</taxon>
        <taxon>Micrococcales</taxon>
        <taxon>Cellulomonadaceae</taxon>
        <taxon>Oerskovia</taxon>
    </lineage>
</organism>
<evidence type="ECO:0000256" key="6">
    <source>
        <dbReference type="ARBA" id="ARBA00022692"/>
    </source>
</evidence>
<evidence type="ECO:0000259" key="12">
    <source>
        <dbReference type="PROSITE" id="PS50109"/>
    </source>
</evidence>
<evidence type="ECO:0000256" key="8">
    <source>
        <dbReference type="ARBA" id="ARBA00022989"/>
    </source>
</evidence>
<dbReference type="Pfam" id="PF02518">
    <property type="entry name" value="HATPase_c"/>
    <property type="match status" value="1"/>
</dbReference>
<dbReference type="InterPro" id="IPR003594">
    <property type="entry name" value="HATPase_dom"/>
</dbReference>
<evidence type="ECO:0000256" key="7">
    <source>
        <dbReference type="ARBA" id="ARBA00022777"/>
    </source>
</evidence>
<keyword evidence="8" id="KW-1133">Transmembrane helix</keyword>
<dbReference type="InterPro" id="IPR004358">
    <property type="entry name" value="Sig_transdc_His_kin-like_C"/>
</dbReference>
<feature type="region of interest" description="Disordered" evidence="11">
    <location>
        <begin position="59"/>
        <end position="154"/>
    </location>
</feature>
<dbReference type="RefSeq" id="WP_248948719.1">
    <property type="nucleotide sequence ID" value="NZ_MAQA01000058.1"/>
</dbReference>
<protein>
    <recommendedName>
        <fullName evidence="3">histidine kinase</fullName>
        <ecNumber evidence="3">2.7.13.3</ecNumber>
    </recommendedName>
</protein>
<dbReference type="SUPFAM" id="SSF55874">
    <property type="entry name" value="ATPase domain of HSP90 chaperone/DNA topoisomerase II/histidine kinase"/>
    <property type="match status" value="1"/>
</dbReference>
<keyword evidence="10" id="KW-0472">Membrane</keyword>
<dbReference type="Gene3D" id="6.10.340.10">
    <property type="match status" value="1"/>
</dbReference>
<dbReference type="SMART" id="SM00387">
    <property type="entry name" value="HATPase_c"/>
    <property type="match status" value="1"/>
</dbReference>
<evidence type="ECO:0000256" key="11">
    <source>
        <dbReference type="SAM" id="MobiDB-lite"/>
    </source>
</evidence>
<feature type="region of interest" description="Disordered" evidence="11">
    <location>
        <begin position="437"/>
        <end position="458"/>
    </location>
</feature>